<comment type="subcellular location">
    <subcellularLocation>
        <location evidence="1">Secreted</location>
        <location evidence="1">Cell wall</location>
        <topology evidence="1">Peptidoglycan-anchor</topology>
    </subcellularLocation>
</comment>
<dbReference type="PANTHER" id="PTHR24216">
    <property type="entry name" value="PAXILLIN-RELATED"/>
    <property type="match status" value="1"/>
</dbReference>
<dbReference type="Pfam" id="PF17961">
    <property type="entry name" value="Big_8"/>
    <property type="match status" value="1"/>
</dbReference>
<keyword evidence="7" id="KW-0812">Transmembrane</keyword>
<dbReference type="Pfam" id="PF05737">
    <property type="entry name" value="Collagen_bind"/>
    <property type="match status" value="5"/>
</dbReference>
<dbReference type="Gene3D" id="2.60.40.1280">
    <property type="match status" value="1"/>
</dbReference>
<dbReference type="InterPro" id="IPR008456">
    <property type="entry name" value="Collagen-bd_dom"/>
</dbReference>
<feature type="domain" description="Collagen binding" evidence="9">
    <location>
        <begin position="461"/>
        <end position="571"/>
    </location>
</feature>
<evidence type="ECO:0000256" key="5">
    <source>
        <dbReference type="ARBA" id="ARBA00023088"/>
    </source>
</evidence>
<evidence type="ECO:0000256" key="3">
    <source>
        <dbReference type="ARBA" id="ARBA00022525"/>
    </source>
</evidence>
<organism evidence="12">
    <name type="scientific">Paenibacillus sp. SYP-B3998</name>
    <dbReference type="NCBI Taxonomy" id="2678564"/>
    <lineage>
        <taxon>Bacteria</taxon>
        <taxon>Bacillati</taxon>
        <taxon>Bacillota</taxon>
        <taxon>Bacilli</taxon>
        <taxon>Bacillales</taxon>
        <taxon>Paenibacillaceae</taxon>
        <taxon>Paenibacillus</taxon>
    </lineage>
</organism>
<dbReference type="InterPro" id="IPR008966">
    <property type="entry name" value="Adhesion_dom_sf"/>
</dbReference>
<dbReference type="GO" id="GO:0007155">
    <property type="term" value="P:cell adhesion"/>
    <property type="evidence" value="ECO:0007669"/>
    <property type="project" value="InterPro"/>
</dbReference>
<dbReference type="InterPro" id="IPR041033">
    <property type="entry name" value="SpaA_PFL_dom_1"/>
</dbReference>
<feature type="domain" description="Collagen binding" evidence="9">
    <location>
        <begin position="595"/>
        <end position="712"/>
    </location>
</feature>
<dbReference type="PANTHER" id="PTHR24216:SF65">
    <property type="entry name" value="PAXILLIN-LIKE PROTEIN 1"/>
    <property type="match status" value="1"/>
</dbReference>
<evidence type="ECO:0000259" key="9">
    <source>
        <dbReference type="Pfam" id="PF05737"/>
    </source>
</evidence>
<evidence type="ECO:0000259" key="10">
    <source>
        <dbReference type="Pfam" id="PF17802"/>
    </source>
</evidence>
<dbReference type="Pfam" id="PF17802">
    <property type="entry name" value="SpaA"/>
    <property type="match status" value="1"/>
</dbReference>
<reference evidence="12" key="1">
    <citation type="submission" date="2020-02" db="EMBL/GenBank/DDBJ databases">
        <authorList>
            <person name="Shen X.-R."/>
            <person name="Zhang Y.-X."/>
        </authorList>
    </citation>
    <scope>NUCLEOTIDE SEQUENCE</scope>
    <source>
        <strain evidence="12">SYP-B3998</strain>
    </source>
</reference>
<evidence type="ECO:0000256" key="8">
    <source>
        <dbReference type="SAM" id="SignalP"/>
    </source>
</evidence>
<dbReference type="Gene3D" id="2.60.40.3440">
    <property type="match status" value="1"/>
</dbReference>
<dbReference type="EMBL" id="JAAIKC010000006">
    <property type="protein sequence ID" value="NEW07736.1"/>
    <property type="molecule type" value="Genomic_DNA"/>
</dbReference>
<dbReference type="Gene3D" id="2.60.40.10">
    <property type="entry name" value="Immunoglobulins"/>
    <property type="match status" value="1"/>
</dbReference>
<feature type="domain" description="Collagen binding" evidence="9">
    <location>
        <begin position="736"/>
        <end position="862"/>
    </location>
</feature>
<dbReference type="Gene3D" id="2.60.40.740">
    <property type="match status" value="5"/>
</dbReference>
<protein>
    <submittedName>
        <fullName evidence="12">LPXTG cell wall anchor domain-containing protein</fullName>
    </submittedName>
</protein>
<gene>
    <name evidence="12" type="ORF">GK047_17180</name>
</gene>
<dbReference type="InterPro" id="IPR011252">
    <property type="entry name" value="Fibrogen-bd_dom1"/>
</dbReference>
<dbReference type="InterPro" id="IPR041171">
    <property type="entry name" value="SDR_Ig"/>
</dbReference>
<feature type="chain" id="PRO_5026120076" evidence="8">
    <location>
        <begin position="32"/>
        <end position="1213"/>
    </location>
</feature>
<evidence type="ECO:0000256" key="2">
    <source>
        <dbReference type="ARBA" id="ARBA00022512"/>
    </source>
</evidence>
<feature type="domain" description="SpaA-like prealbumin fold" evidence="10">
    <location>
        <begin position="885"/>
        <end position="974"/>
    </location>
</feature>
<keyword evidence="3" id="KW-0964">Secreted</keyword>
<dbReference type="SUPFAM" id="SSF49478">
    <property type="entry name" value="Cna protein B-type domain"/>
    <property type="match status" value="1"/>
</dbReference>
<feature type="transmembrane region" description="Helical" evidence="7">
    <location>
        <begin position="1187"/>
        <end position="1205"/>
    </location>
</feature>
<dbReference type="RefSeq" id="WP_163949253.1">
    <property type="nucleotide sequence ID" value="NZ_JAAIKC010000006.1"/>
</dbReference>
<evidence type="ECO:0000313" key="12">
    <source>
        <dbReference type="EMBL" id="NEW07736.1"/>
    </source>
</evidence>
<feature type="compositionally biased region" description="Low complexity" evidence="6">
    <location>
        <begin position="1016"/>
        <end position="1034"/>
    </location>
</feature>
<evidence type="ECO:0000256" key="1">
    <source>
        <dbReference type="ARBA" id="ARBA00004168"/>
    </source>
</evidence>
<dbReference type="GO" id="GO:0005518">
    <property type="term" value="F:collagen binding"/>
    <property type="evidence" value="ECO:0007669"/>
    <property type="project" value="InterPro"/>
</dbReference>
<feature type="domain" description="Collagen binding" evidence="9">
    <location>
        <begin position="182"/>
        <end position="302"/>
    </location>
</feature>
<dbReference type="InterPro" id="IPR013783">
    <property type="entry name" value="Ig-like_fold"/>
</dbReference>
<proteinExistence type="predicted"/>
<keyword evidence="7" id="KW-0472">Membrane</keyword>
<dbReference type="NCBIfam" id="TIGR01167">
    <property type="entry name" value="LPXTG_anchor"/>
    <property type="match status" value="1"/>
</dbReference>
<keyword evidence="2" id="KW-0134">Cell wall</keyword>
<evidence type="ECO:0000256" key="7">
    <source>
        <dbReference type="SAM" id="Phobius"/>
    </source>
</evidence>
<dbReference type="Pfam" id="PF17963">
    <property type="entry name" value="Big_9"/>
    <property type="match status" value="1"/>
</dbReference>
<feature type="compositionally biased region" description="Pro residues" evidence="6">
    <location>
        <begin position="1035"/>
        <end position="1083"/>
    </location>
</feature>
<keyword evidence="7" id="KW-1133">Transmembrane helix</keyword>
<feature type="signal peptide" evidence="8">
    <location>
        <begin position="1"/>
        <end position="31"/>
    </location>
</feature>
<feature type="domain" description="SDR-like Ig" evidence="11">
    <location>
        <begin position="60"/>
        <end position="154"/>
    </location>
</feature>
<keyword evidence="5" id="KW-0572">Peptidoglycan-anchor</keyword>
<feature type="domain" description="Collagen binding" evidence="9">
    <location>
        <begin position="326"/>
        <end position="446"/>
    </location>
</feature>
<feature type="region of interest" description="Disordered" evidence="6">
    <location>
        <begin position="981"/>
        <end position="1127"/>
    </location>
</feature>
<accession>A0A6G3ZZT4</accession>
<evidence type="ECO:0000259" key="11">
    <source>
        <dbReference type="Pfam" id="PF17961"/>
    </source>
</evidence>
<evidence type="ECO:0000256" key="4">
    <source>
        <dbReference type="ARBA" id="ARBA00022729"/>
    </source>
</evidence>
<keyword evidence="4 8" id="KW-0732">Signal</keyword>
<comment type="caution">
    <text evidence="12">The sequence shown here is derived from an EMBL/GenBank/DDBJ whole genome shotgun (WGS) entry which is preliminary data.</text>
</comment>
<name>A0A6G3ZZT4_9BACL</name>
<sequence>MLKKKTSSLLIALLVFMQSLYGFSFLTPANAATTISGNIIDSVYMAVYNNAGQVVTGNVYEQGSKVQLDYTWSLPNNHGYHNGDVFTFTLPQEFLLFNNISGPLVIDDEDVGTFSVNVANHQVLMTFNNYIESHNNVHGILTFKTEFDKTKIIGSTKQIIKIPINSGEQVFTLNFKPNVTSTIGKSGVPQGFNAKNIDWTVDVNKALDSVQNAVVTDPIPSGLSVPVTVAVYDLDVNLNGTVNQGALVDPSKYAVETTGNVLKVSFNDSPIVTAYRIQFTTPVTDVDKVSFVNKATFEGGNKAPVDASATVSVQHGSALDKTSTAYDPSTQTIEWAIKYNYNEKTIAQAAAVLTDLFNDSQELVAGSVHVFPVTLDSAGVETLGSELSNSQYTVSTASAPNQKGFKLQFGNTISSAYKITYQTKANNRVINDETITNKITSGSSNTGTGTQVINQVVIVKSVGAADYQAKTVAWKIAINGDSKQMSNVVLTDTFPNKGLHFIPSSLVVNEGSAPMSTSDYSVDNTTPIDQGFKITFNKTLTGPVTISYKTEFNNDWIVTAGITNFDNSAKIDWTEGSPAGKTDSATFVPRNEVKNNGFKSGSYNAVSKQLTWTVGVNYNSKTLAGALVEDVLESNQKLVDNSLVLRNMNIPANGDPSQGSVVDNTYYNYTVTSDNKLVVKFLKPISAPYYIVFNTSLEGKLIDNKVNNTAKLLDGVNPVSNHLTASVNIPQGGEYVNKKGTQSGDKIDWTININRGQSTVSGAKIVDTPTGNQLLLPNTFHLFATTVATNGNVSKGSELIKGTDFTLEIKTDDNGKQTFELNFLKEIDTAYILEYQSLIVANNGDTVSNKVSFSGSNVTTVTKDTVEDVIVGVSSGSGTGSGVRGSLTVKKVDSADSALLLSGATFELYRKTGSTKLLINTLTTDSTGTVVFKKLLAGDYVVKETSAPSGYVLDSNERSVTINSTAGFNLNVTNFKVVTPSPTPSVTPPVTPSPSPSVTPSPSPSVTPSPSPSVTPAPTSTPSETTSPSTSPTPSATPSPSTSPTPSATPSPSTSPTPSATPAPSTSPTPSATPAPSTSPTPTPSGEQKTTDQDTPIEGDIDVPLGGIPSISKQPENGKATIDPDGRWTYTPNPGYVGKDKIIIVVKDKDGNETETFVDIDVQEIPLGTTSVKEAPQQTLPKTGETSHLYIQLTGFALILLGVILRKRLWKSK</sequence>
<dbReference type="SUPFAM" id="SSF49401">
    <property type="entry name" value="Bacterial adhesins"/>
    <property type="match status" value="6"/>
</dbReference>
<dbReference type="AlphaFoldDB" id="A0A6G3ZZT4"/>
<feature type="compositionally biased region" description="Pro residues" evidence="6">
    <location>
        <begin position="981"/>
        <end position="1015"/>
    </location>
</feature>
<evidence type="ECO:0000256" key="6">
    <source>
        <dbReference type="SAM" id="MobiDB-lite"/>
    </source>
</evidence>